<dbReference type="RefSeq" id="WP_011011534.1">
    <property type="nucleotide sequence ID" value="NC_003413.1"/>
</dbReference>
<dbReference type="PANTHER" id="PTHR42736">
    <property type="entry name" value="PROTEIN-GLUTAMINE GAMMA-GLUTAMYLTRANSFERASE"/>
    <property type="match status" value="1"/>
</dbReference>
<dbReference type="GeneID" id="41712216"/>
<dbReference type="InterPro" id="IPR013783">
    <property type="entry name" value="Ig-like_fold"/>
</dbReference>
<evidence type="ECO:0000313" key="4">
    <source>
        <dbReference type="EMBL" id="QEK78135.1"/>
    </source>
</evidence>
<dbReference type="SUPFAM" id="SSF54001">
    <property type="entry name" value="Cysteine proteinases"/>
    <property type="match status" value="1"/>
</dbReference>
<feature type="transmembrane region" description="Helical" evidence="2">
    <location>
        <begin position="793"/>
        <end position="811"/>
    </location>
</feature>
<dbReference type="Gene3D" id="3.10.620.30">
    <property type="match status" value="1"/>
</dbReference>
<organism evidence="4 5">
    <name type="scientific">Pyrococcus furiosus (strain ATCC 43587 / DSM 3638 / JCM 8422 / Vc1)</name>
    <dbReference type="NCBI Taxonomy" id="186497"/>
    <lineage>
        <taxon>Archaea</taxon>
        <taxon>Methanobacteriati</taxon>
        <taxon>Methanobacteriota</taxon>
        <taxon>Thermococci</taxon>
        <taxon>Thermococcales</taxon>
        <taxon>Thermococcaceae</taxon>
        <taxon>Pyrococcus</taxon>
    </lineage>
</organism>
<gene>
    <name evidence="4" type="ORF">PFDSM3638_02065</name>
</gene>
<feature type="domain" description="Transglutaminase-like" evidence="3">
    <location>
        <begin position="257"/>
        <end position="325"/>
    </location>
</feature>
<dbReference type="InterPro" id="IPR002931">
    <property type="entry name" value="Transglutaminase-like"/>
</dbReference>
<dbReference type="InterPro" id="IPR038765">
    <property type="entry name" value="Papain-like_cys_pep_sf"/>
</dbReference>
<dbReference type="EMBL" id="CP023154">
    <property type="protein sequence ID" value="QEK78135.1"/>
    <property type="molecule type" value="Genomic_DNA"/>
</dbReference>
<proteinExistence type="predicted"/>
<name>A0A5C0XP01_PYRFU</name>
<dbReference type="PANTHER" id="PTHR42736:SF1">
    <property type="entry name" value="PROTEIN-GLUTAMINE GAMMA-GLUTAMYLTRANSFERASE"/>
    <property type="match status" value="1"/>
</dbReference>
<evidence type="ECO:0000259" key="3">
    <source>
        <dbReference type="SMART" id="SM00460"/>
    </source>
</evidence>
<accession>A0A5C0XP01</accession>
<feature type="transmembrane region" description="Helical" evidence="2">
    <location>
        <begin position="753"/>
        <end position="773"/>
    </location>
</feature>
<dbReference type="GeneID" id="13302226"/>
<sequence length="952" mass="107076">MRRFIAVILLGLIGSLLISSAKPILISIETPSSPQIGISKLPGQITLNKLDLRENSLRENFERVLREENPIVMEVEQDVGVVEYLRQNVYTVYEEGSWKSEGREFTEVSGAVVIQSPKVPYKVYYDNVNVVLKSPILSGNLFTALYTTKVSIPSLYNQEYNLFRPKSYPVTSYSFTVIKYDIDEEVLKNAQVERIEKYLQVPILEERVKELALNITRGIESPYEKAKAIERFLMENYKYDLDAPEAPPGIDPVEWFLFYSKRGVCLDFNTAFVILARLNGIPARLVVGYHIEPKPGKQEVRIIQAHAWAEVYFKDIGWVIFDATPPMSLEETPTQETQSNTTTPTPTPEKCSLYPLTLRILEGEVGEIKIIAENVPTITLISPNLRTEISKDKIIVYGDKPGKYTIQAKLECGKVKKEFKIPVIVAYKTETKITKWPSSVTPGENFTVEGTVKTLSGFPVPEGKVRMEIRKNKNSPGVEIGGGEVENGRFKAECKAPPEIGEYNLVAVYLGTELYGNSTSDPKIRIIDKAKIYVNKTSITLARPVKVEGFLGTVGGAILKGEEIKTYIDGNFYASVKTGEKGEFSVWLPTLDPGTHEISLVYEGNEFVKGDNISWNLTVVKVTLYYPPQVYAGEKFKVNGTVEGIKEGIIEVKGDFGYHTIKPGNFSLSLQADEDMNGVYSFELLYEGFKIGRGRVVVLQRVVAKISGTSMVVNRSNVLIISLAYVNGTPLADVPVTVTLFNKTLTNRTNKQGTAYFTIVPISTGKFSGYVVFPSRNGFEMETFEVKVYRYPLYIYFALGASLIIFGFLLYSMASHFLRPIIEFDRYPPIYSQEEEIKIKISRRTKVFINGKLVGIGKEFKLKLSPGEYSIKAGKIFSTTETIKILKSREEVAIKLFVKCLNGKETKTPRELFGVNKLVEIFEKIRYGLKKISEGEFYTFIKEVGGKCSRRE</sequence>
<evidence type="ECO:0000313" key="5">
    <source>
        <dbReference type="Proteomes" id="UP000324354"/>
    </source>
</evidence>
<keyword evidence="2" id="KW-1133">Transmembrane helix</keyword>
<reference evidence="4 5" key="1">
    <citation type="submission" date="2017-08" db="EMBL/GenBank/DDBJ databases">
        <title>Resequencing and Reannotation of the genome of Pyrococcus furiosus type strain DSM3638.</title>
        <authorList>
            <person name="Reichelt R.M."/>
            <person name="Bunk B."/>
        </authorList>
    </citation>
    <scope>NUCLEOTIDE SEQUENCE [LARGE SCALE GENOMIC DNA]</scope>
    <source>
        <strain evidence="4 5">DSM 3638</strain>
    </source>
</reference>
<evidence type="ECO:0000256" key="1">
    <source>
        <dbReference type="SAM" id="MobiDB-lite"/>
    </source>
</evidence>
<dbReference type="Proteomes" id="UP000324354">
    <property type="component" value="Chromosome"/>
</dbReference>
<evidence type="ECO:0000256" key="2">
    <source>
        <dbReference type="SAM" id="Phobius"/>
    </source>
</evidence>
<dbReference type="AlphaFoldDB" id="A0A5C0XP01"/>
<dbReference type="Gene3D" id="2.60.40.10">
    <property type="entry name" value="Immunoglobulins"/>
    <property type="match status" value="1"/>
</dbReference>
<dbReference type="InterPro" id="IPR052901">
    <property type="entry name" value="Bact_TGase-like"/>
</dbReference>
<keyword evidence="2" id="KW-0472">Membrane</keyword>
<feature type="compositionally biased region" description="Low complexity" evidence="1">
    <location>
        <begin position="330"/>
        <end position="344"/>
    </location>
</feature>
<dbReference type="Pfam" id="PF01841">
    <property type="entry name" value="Transglut_core"/>
    <property type="match status" value="1"/>
</dbReference>
<dbReference type="SMART" id="SM00460">
    <property type="entry name" value="TGc"/>
    <property type="match status" value="1"/>
</dbReference>
<feature type="region of interest" description="Disordered" evidence="1">
    <location>
        <begin position="329"/>
        <end position="348"/>
    </location>
</feature>
<protein>
    <recommendedName>
        <fullName evidence="3">Transglutaminase-like domain-containing protein</fullName>
    </recommendedName>
</protein>
<keyword evidence="2" id="KW-0812">Transmembrane</keyword>
<dbReference type="OrthoDB" id="18481at2157"/>